<evidence type="ECO:0000256" key="1">
    <source>
        <dbReference type="SAM" id="Phobius"/>
    </source>
</evidence>
<sequence>MISKKKERLFDRIFFIVLFLYSIFYQIKVFFFFGFFFSLYFSLKLKKIFMFIDEKKNICLYFLPKMSYQPV</sequence>
<protein>
    <submittedName>
        <fullName evidence="2">Uncharacterized protein</fullName>
    </submittedName>
</protein>
<evidence type="ECO:0000313" key="2">
    <source>
        <dbReference type="EMBL" id="PKK67751.1"/>
    </source>
</evidence>
<dbReference type="AlphaFoldDB" id="A0A2N1N1K0"/>
<keyword evidence="1" id="KW-1133">Transmembrane helix</keyword>
<dbReference type="EMBL" id="LLXL01000918">
    <property type="protein sequence ID" value="PKK67751.1"/>
    <property type="molecule type" value="Genomic_DNA"/>
</dbReference>
<keyword evidence="1" id="KW-0812">Transmembrane</keyword>
<reference evidence="2 3" key="1">
    <citation type="submission" date="2016-04" db="EMBL/GenBank/DDBJ databases">
        <title>Genome analyses suggest a sexual origin of heterokaryosis in a supposedly ancient asexual fungus.</title>
        <authorList>
            <person name="Ropars J."/>
            <person name="Sedzielewska K."/>
            <person name="Noel J."/>
            <person name="Charron P."/>
            <person name="Farinelli L."/>
            <person name="Marton T."/>
            <person name="Kruger M."/>
            <person name="Pelin A."/>
            <person name="Brachmann A."/>
            <person name="Corradi N."/>
        </authorList>
    </citation>
    <scope>NUCLEOTIDE SEQUENCE [LARGE SCALE GENOMIC DNA]</scope>
    <source>
        <strain evidence="2 3">C2</strain>
    </source>
</reference>
<evidence type="ECO:0000313" key="3">
    <source>
        <dbReference type="Proteomes" id="UP000233469"/>
    </source>
</evidence>
<organism evidence="2 3">
    <name type="scientific">Rhizophagus irregularis</name>
    <dbReference type="NCBI Taxonomy" id="588596"/>
    <lineage>
        <taxon>Eukaryota</taxon>
        <taxon>Fungi</taxon>
        <taxon>Fungi incertae sedis</taxon>
        <taxon>Mucoromycota</taxon>
        <taxon>Glomeromycotina</taxon>
        <taxon>Glomeromycetes</taxon>
        <taxon>Glomerales</taxon>
        <taxon>Glomeraceae</taxon>
        <taxon>Rhizophagus</taxon>
    </lineage>
</organism>
<comment type="caution">
    <text evidence="2">The sequence shown here is derived from an EMBL/GenBank/DDBJ whole genome shotgun (WGS) entry which is preliminary data.</text>
</comment>
<keyword evidence="1" id="KW-0472">Membrane</keyword>
<dbReference type="Proteomes" id="UP000233469">
    <property type="component" value="Unassembled WGS sequence"/>
</dbReference>
<feature type="transmembrane region" description="Helical" evidence="1">
    <location>
        <begin position="12"/>
        <end position="41"/>
    </location>
</feature>
<proteinExistence type="predicted"/>
<name>A0A2N1N1K0_9GLOM</name>
<accession>A0A2N1N1K0</accession>
<gene>
    <name evidence="2" type="ORF">RhiirC2_561632</name>
</gene>
<reference evidence="2 3" key="2">
    <citation type="submission" date="2017-10" db="EMBL/GenBank/DDBJ databases">
        <title>Extensive intraspecific genome diversity in a model arbuscular mycorrhizal fungus.</title>
        <authorList>
            <person name="Chen E.C.H."/>
            <person name="Morin E."/>
            <person name="Baudet D."/>
            <person name="Noel J."/>
            <person name="Ndikumana S."/>
            <person name="Charron P."/>
            <person name="St-Onge C."/>
            <person name="Giorgi J."/>
            <person name="Grigoriev I.V."/>
            <person name="Roux C."/>
            <person name="Martin F.M."/>
            <person name="Corradi N."/>
        </authorList>
    </citation>
    <scope>NUCLEOTIDE SEQUENCE [LARGE SCALE GENOMIC DNA]</scope>
    <source>
        <strain evidence="2 3">C2</strain>
    </source>
</reference>